<reference evidence="7" key="1">
    <citation type="journal article" date="2014" name="Front. Microbiol.">
        <title>High frequency of phylogenetically diverse reductive dehalogenase-homologous genes in deep subseafloor sedimentary metagenomes.</title>
        <authorList>
            <person name="Kawai M."/>
            <person name="Futagami T."/>
            <person name="Toyoda A."/>
            <person name="Takaki Y."/>
            <person name="Nishi S."/>
            <person name="Hori S."/>
            <person name="Arai W."/>
            <person name="Tsubouchi T."/>
            <person name="Morono Y."/>
            <person name="Uchiyama I."/>
            <person name="Ito T."/>
            <person name="Fujiyama A."/>
            <person name="Inagaki F."/>
            <person name="Takami H."/>
        </authorList>
    </citation>
    <scope>NUCLEOTIDE SEQUENCE</scope>
    <source>
        <strain evidence="7">Expedition CK06-06</strain>
    </source>
</reference>
<proteinExistence type="predicted"/>
<sequence>IENKMIRIEVEDNGIGIDEKYHEQLFVMFKRLHSQAQYEGTGIGLAICKKIVERHGGAIGIKSTPGKGSTFWFTLPRGSYLKED</sequence>
<dbReference type="AlphaFoldDB" id="X1VJG1"/>
<dbReference type="InterPro" id="IPR005467">
    <property type="entry name" value="His_kinase_dom"/>
</dbReference>
<dbReference type="InterPro" id="IPR003594">
    <property type="entry name" value="HATPase_dom"/>
</dbReference>
<dbReference type="PANTHER" id="PTHR43304:SF1">
    <property type="entry name" value="PAC DOMAIN-CONTAINING PROTEIN"/>
    <property type="match status" value="1"/>
</dbReference>
<dbReference type="SUPFAM" id="SSF55874">
    <property type="entry name" value="ATPase domain of HSP90 chaperone/DNA topoisomerase II/histidine kinase"/>
    <property type="match status" value="1"/>
</dbReference>
<evidence type="ECO:0000259" key="6">
    <source>
        <dbReference type="PROSITE" id="PS50109"/>
    </source>
</evidence>
<evidence type="ECO:0000256" key="2">
    <source>
        <dbReference type="ARBA" id="ARBA00012438"/>
    </source>
</evidence>
<dbReference type="PANTHER" id="PTHR43304">
    <property type="entry name" value="PHYTOCHROME-LIKE PROTEIN CPH1"/>
    <property type="match status" value="1"/>
</dbReference>
<accession>X1VJG1</accession>
<dbReference type="EC" id="2.7.13.3" evidence="2"/>
<dbReference type="InterPro" id="IPR052162">
    <property type="entry name" value="Sensor_kinase/Photoreceptor"/>
</dbReference>
<dbReference type="PRINTS" id="PR00344">
    <property type="entry name" value="BCTRLSENSOR"/>
</dbReference>
<dbReference type="SMART" id="SM00387">
    <property type="entry name" value="HATPase_c"/>
    <property type="match status" value="1"/>
</dbReference>
<feature type="domain" description="Histidine kinase" evidence="6">
    <location>
        <begin position="1"/>
        <end position="79"/>
    </location>
</feature>
<dbReference type="Pfam" id="PF02518">
    <property type="entry name" value="HATPase_c"/>
    <property type="match status" value="1"/>
</dbReference>
<dbReference type="InterPro" id="IPR004358">
    <property type="entry name" value="Sig_transdc_His_kin-like_C"/>
</dbReference>
<dbReference type="PROSITE" id="PS50109">
    <property type="entry name" value="HIS_KIN"/>
    <property type="match status" value="1"/>
</dbReference>
<comment type="catalytic activity">
    <reaction evidence="1">
        <text>ATP + protein L-histidine = ADP + protein N-phospho-L-histidine.</text>
        <dbReference type="EC" id="2.7.13.3"/>
    </reaction>
</comment>
<dbReference type="Gene3D" id="3.30.565.10">
    <property type="entry name" value="Histidine kinase-like ATPase, C-terminal domain"/>
    <property type="match status" value="1"/>
</dbReference>
<evidence type="ECO:0000256" key="1">
    <source>
        <dbReference type="ARBA" id="ARBA00000085"/>
    </source>
</evidence>
<evidence type="ECO:0000256" key="4">
    <source>
        <dbReference type="ARBA" id="ARBA00022679"/>
    </source>
</evidence>
<gene>
    <name evidence="7" type="ORF">S12H4_42672</name>
</gene>
<dbReference type="InterPro" id="IPR036890">
    <property type="entry name" value="HATPase_C_sf"/>
</dbReference>
<keyword evidence="4" id="KW-0808">Transferase</keyword>
<protein>
    <recommendedName>
        <fullName evidence="2">histidine kinase</fullName>
        <ecNumber evidence="2">2.7.13.3</ecNumber>
    </recommendedName>
</protein>
<organism evidence="7">
    <name type="scientific">marine sediment metagenome</name>
    <dbReference type="NCBI Taxonomy" id="412755"/>
    <lineage>
        <taxon>unclassified sequences</taxon>
        <taxon>metagenomes</taxon>
        <taxon>ecological metagenomes</taxon>
    </lineage>
</organism>
<evidence type="ECO:0000313" key="7">
    <source>
        <dbReference type="EMBL" id="GAJ15471.1"/>
    </source>
</evidence>
<name>X1VJG1_9ZZZZ</name>
<comment type="caution">
    <text evidence="7">The sequence shown here is derived from an EMBL/GenBank/DDBJ whole genome shotgun (WGS) entry which is preliminary data.</text>
</comment>
<dbReference type="EMBL" id="BARW01026133">
    <property type="protein sequence ID" value="GAJ15471.1"/>
    <property type="molecule type" value="Genomic_DNA"/>
</dbReference>
<evidence type="ECO:0000256" key="5">
    <source>
        <dbReference type="ARBA" id="ARBA00022777"/>
    </source>
</evidence>
<dbReference type="GO" id="GO:0004673">
    <property type="term" value="F:protein histidine kinase activity"/>
    <property type="evidence" value="ECO:0007669"/>
    <property type="project" value="UniProtKB-EC"/>
</dbReference>
<keyword evidence="3" id="KW-0597">Phosphoprotein</keyword>
<keyword evidence="5" id="KW-0418">Kinase</keyword>
<feature type="non-terminal residue" evidence="7">
    <location>
        <position position="1"/>
    </location>
</feature>
<evidence type="ECO:0000256" key="3">
    <source>
        <dbReference type="ARBA" id="ARBA00022553"/>
    </source>
</evidence>